<organism evidence="3 4">
    <name type="scientific">Aureobasidium melanogenum</name>
    <name type="common">Aureobasidium pullulans var. melanogenum</name>
    <dbReference type="NCBI Taxonomy" id="46634"/>
    <lineage>
        <taxon>Eukaryota</taxon>
        <taxon>Fungi</taxon>
        <taxon>Dikarya</taxon>
        <taxon>Ascomycota</taxon>
        <taxon>Pezizomycotina</taxon>
        <taxon>Dothideomycetes</taxon>
        <taxon>Dothideomycetidae</taxon>
        <taxon>Dothideales</taxon>
        <taxon>Saccotheciaceae</taxon>
        <taxon>Aureobasidium</taxon>
    </lineage>
</organism>
<feature type="region of interest" description="Disordered" evidence="1">
    <location>
        <begin position="1"/>
        <end position="74"/>
    </location>
</feature>
<feature type="compositionally biased region" description="Basic and acidic residues" evidence="1">
    <location>
        <begin position="1103"/>
        <end position="1120"/>
    </location>
</feature>
<proteinExistence type="predicted"/>
<feature type="non-terminal residue" evidence="3">
    <location>
        <position position="1593"/>
    </location>
</feature>
<dbReference type="PANTHER" id="PTHR47256:SF1">
    <property type="entry name" value="ZN(II)2CYS6 TRANSCRIPTION FACTOR (EUROFUNG)"/>
    <property type="match status" value="1"/>
</dbReference>
<dbReference type="CDD" id="cd12148">
    <property type="entry name" value="fungal_TF_MHR"/>
    <property type="match status" value="1"/>
</dbReference>
<feature type="compositionally biased region" description="Basic residues" evidence="1">
    <location>
        <begin position="962"/>
        <end position="973"/>
    </location>
</feature>
<protein>
    <recommendedName>
        <fullName evidence="2">F-box domain-containing protein</fullName>
    </recommendedName>
</protein>
<dbReference type="Pfam" id="PF25422">
    <property type="entry name" value="DUF7892"/>
    <property type="match status" value="1"/>
</dbReference>
<evidence type="ECO:0000313" key="4">
    <source>
        <dbReference type="Proteomes" id="UP000779574"/>
    </source>
</evidence>
<dbReference type="PANTHER" id="PTHR47256">
    <property type="entry name" value="ZN(II)2CYS6 TRANSCRIPTION FACTOR (EUROFUNG)-RELATED"/>
    <property type="match status" value="1"/>
</dbReference>
<feature type="compositionally biased region" description="Basic and acidic residues" evidence="1">
    <location>
        <begin position="944"/>
        <end position="961"/>
    </location>
</feature>
<dbReference type="CDD" id="cd09917">
    <property type="entry name" value="F-box_SF"/>
    <property type="match status" value="1"/>
</dbReference>
<dbReference type="InterPro" id="IPR001810">
    <property type="entry name" value="F-box_dom"/>
</dbReference>
<dbReference type="EMBL" id="JAHFXF010000138">
    <property type="protein sequence ID" value="KAG9695174.1"/>
    <property type="molecule type" value="Genomic_DNA"/>
</dbReference>
<reference evidence="3" key="1">
    <citation type="journal article" date="2021" name="J Fungi (Basel)">
        <title>Virulence traits and population genomics of the black yeast Aureobasidium melanogenum.</title>
        <authorList>
            <person name="Cernosa A."/>
            <person name="Sun X."/>
            <person name="Gostincar C."/>
            <person name="Fang C."/>
            <person name="Gunde-Cimerman N."/>
            <person name="Song Z."/>
        </authorList>
    </citation>
    <scope>NUCLEOTIDE SEQUENCE</scope>
    <source>
        <strain evidence="3">EXF-9911</strain>
    </source>
</reference>
<evidence type="ECO:0000313" key="3">
    <source>
        <dbReference type="EMBL" id="KAG9695174.1"/>
    </source>
</evidence>
<feature type="compositionally biased region" description="Polar residues" evidence="1">
    <location>
        <begin position="1"/>
        <end position="12"/>
    </location>
</feature>
<feature type="region of interest" description="Disordered" evidence="1">
    <location>
        <begin position="666"/>
        <end position="694"/>
    </location>
</feature>
<accession>A0A9P8ENS6</accession>
<dbReference type="PROSITE" id="PS50181">
    <property type="entry name" value="FBOX"/>
    <property type="match status" value="1"/>
</dbReference>
<evidence type="ECO:0000259" key="2">
    <source>
        <dbReference type="PROSITE" id="PS50181"/>
    </source>
</evidence>
<comment type="caution">
    <text evidence="3">The sequence shown here is derived from an EMBL/GenBank/DDBJ whole genome shotgun (WGS) entry which is preliminary data.</text>
</comment>
<feature type="domain" description="F-box" evidence="2">
    <location>
        <begin position="89"/>
        <end position="137"/>
    </location>
</feature>
<evidence type="ECO:0000256" key="1">
    <source>
        <dbReference type="SAM" id="MobiDB-lite"/>
    </source>
</evidence>
<dbReference type="Pfam" id="PF12937">
    <property type="entry name" value="F-box-like"/>
    <property type="match status" value="1"/>
</dbReference>
<dbReference type="InterPro" id="IPR057214">
    <property type="entry name" value="DUF7892"/>
</dbReference>
<reference evidence="3" key="2">
    <citation type="submission" date="2021-08" db="EMBL/GenBank/DDBJ databases">
        <authorList>
            <person name="Gostincar C."/>
            <person name="Sun X."/>
            <person name="Song Z."/>
            <person name="Gunde-Cimerman N."/>
        </authorList>
    </citation>
    <scope>NUCLEOTIDE SEQUENCE</scope>
    <source>
        <strain evidence="3">EXF-9911</strain>
    </source>
</reference>
<dbReference type="InterPro" id="IPR053187">
    <property type="entry name" value="Notoamide_regulator"/>
</dbReference>
<dbReference type="SUPFAM" id="SSF81383">
    <property type="entry name" value="F-box domain"/>
    <property type="match status" value="1"/>
</dbReference>
<dbReference type="Proteomes" id="UP000779574">
    <property type="component" value="Unassembled WGS sequence"/>
</dbReference>
<dbReference type="Gene3D" id="1.20.1280.50">
    <property type="match status" value="1"/>
</dbReference>
<gene>
    <name evidence="3" type="ORF">KCU76_g4678</name>
</gene>
<feature type="compositionally biased region" description="Basic and acidic residues" evidence="1">
    <location>
        <begin position="1001"/>
        <end position="1012"/>
    </location>
</feature>
<feature type="compositionally biased region" description="Polar residues" evidence="1">
    <location>
        <begin position="20"/>
        <end position="40"/>
    </location>
</feature>
<sequence>MAYSQSPASDASSDLYAEVDTSSQPNLTSRSRQQVASPASDQMYDDSPVPPPAQSKGKRRFGAEDHHTQVPQKKRKLVLTAERYFSPAVPTVANLPAEVWQHVFLYLTPDDLSRCLRVSRLFRSYLTDLTATMSIRLPPHRSGLKLLDSEAIWTSARKLFAPNLPRPLAGFTEMHMFQLLGGRDCQACGALPLHPNQPTTPFDAGPGHGGVRVIWSFSARLCSECFELYSVKDVDVVVSPVNPLRAGLPYAFCTPDLHYIPATLQAQAAASIKGTIYKVYSQKHIDDLQQEHQNAMEFGTAAAEEWVKGLPLLGKQQMADAARWERWEAQLPLGSDICKVLRDYFRSYSVPVIGEAPVTVSSAAVTAVATPSVSATSLPAPPSAQTRVVAVPTATQPSTNAQSPQQSKKEWRAPRNLKEVNEARASRRADIERRCYAEFQPPLMPNVLQHMESFHAAMQITTPLTDSAWEVLKPRLYAQRDAAEQIEYMREEQMRALQATIPDPAYHAMYSQPVDPTVLQRQYEAAQAPIRKKLGIYADDLIRIKWKKGKLLTRDNCPEFAVEVLLYARNRFVEVERPHDLPPDQMTDESDPWFVSLENMRWLYDQKVKTYTDKYLRELFHCAECKSAGKSYAFEGMIQHYGAKHTTEFSRGNIVVHWQSAEWPEESPLEPCNGAIPDPTLPPKPPKKVTEGGDAGQYQAVDEYGAPTQHAYPAYQNGSWPATDQAGYSAYPPDAHAGYTPYGYPYASGTPADPHHQHGYYPPPVNPATLHQDQIDFIANVAREIWDTTAGIKGLEESVRVRTVLHHVVSRFKAHFGLEPSLDMLTDALANHDLMRPLKEASGMACMTCISSNLDGFVAFKPYAKRIADYKLYNTSSLITHFKTVHLGSDSGLDWKEDMIELPEDDNIRELLIAIGMNDEKLGLIAQVFPKLFPNPLPKIGEVKEAFKPLPKKDTKSERRANQKKKKQKRNSGHHPAPLTQGETSEEQSDTLPEAAEDEYDPRRPAFIERDNQGSNRNGKKSHGDGQRQQPSIDLTQLAPETLEALSRLRPTDPEVQKALAGRTERSPSVPRAGGSNPPPIDTDRRNRTAFEANRLSAYQPQDSRDENSRSNGRHDRGGVEEPPEDYTQIIRTPAAGLYSQHDTAAPALSVPPQDRYIRVDSRGQPLEHLRHEPVPYGYEYDPRAGHPEYYPRPGYRAEHPPVSYGYEPRPETIYVDQYGRQVEVVRVIERHPPPMYDYPPHQPEYYQREDPHARATANTILQPAWHATCKEDLPTHEELALANSSNTWTGYPYHDKNDYLDKDALYIAHCRLIQLTWKAQRILYASDRGDPQFFGHVEALTEEMNHWKDSLPDTLQFHGRMPAPVYDLYSCYASVIIALYSLFQPLGNARLAPSEETSQSRPKQGFRYHADLTPPCETPESREGNVQSHFARTMSYRAFAIAHDHAVRLASFRHHYGLKIAPPYFVQANGVVCFTLLRDLDNPASAAAFKEAFRCLLGAGMQLLWARGMARMLHLTAKNTGIQLPRAIETILEAVADTAWTKTDTEMLSSCWPNIAIAKDAKVGESVTMEDLIKKWESLAVDPEEEKVKQSG</sequence>
<feature type="compositionally biased region" description="Acidic residues" evidence="1">
    <location>
        <begin position="984"/>
        <end position="1000"/>
    </location>
</feature>
<dbReference type="InterPro" id="IPR036047">
    <property type="entry name" value="F-box-like_dom_sf"/>
</dbReference>
<feature type="region of interest" description="Disordered" evidence="1">
    <location>
        <begin position="944"/>
        <end position="1127"/>
    </location>
</feature>
<name>A0A9P8ENS6_AURME</name>